<accession>C1MHY5</accession>
<dbReference type="EMBL" id="GG663735">
    <property type="protein sequence ID" value="EEH60823.1"/>
    <property type="molecule type" value="Genomic_DNA"/>
</dbReference>
<dbReference type="PANTHER" id="PTHR24320">
    <property type="entry name" value="RETINOL DEHYDROGENASE"/>
    <property type="match status" value="1"/>
</dbReference>
<evidence type="ECO:0000313" key="4">
    <source>
        <dbReference type="EMBL" id="EEH60823.1"/>
    </source>
</evidence>
<evidence type="ECO:0000256" key="3">
    <source>
        <dbReference type="SAM" id="MobiDB-lite"/>
    </source>
</evidence>
<gene>
    <name evidence="4" type="ORF">MICPUCDRAFT_12743</name>
</gene>
<organism evidence="5">
    <name type="scientific">Micromonas pusilla (strain CCMP1545)</name>
    <name type="common">Picoplanktonic green alga</name>
    <dbReference type="NCBI Taxonomy" id="564608"/>
    <lineage>
        <taxon>Eukaryota</taxon>
        <taxon>Viridiplantae</taxon>
        <taxon>Chlorophyta</taxon>
        <taxon>Mamiellophyceae</taxon>
        <taxon>Mamiellales</taxon>
        <taxon>Mamiellaceae</taxon>
        <taxon>Micromonas</taxon>
    </lineage>
</organism>
<dbReference type="PANTHER" id="PTHR24320:SF148">
    <property type="entry name" value="NAD(P)-BINDING ROSSMANN-FOLD SUPERFAMILY PROTEIN"/>
    <property type="match status" value="1"/>
</dbReference>
<dbReference type="GeneID" id="9680993"/>
<evidence type="ECO:0000256" key="1">
    <source>
        <dbReference type="ARBA" id="ARBA00006484"/>
    </source>
</evidence>
<dbReference type="OrthoDB" id="191139at2759"/>
<dbReference type="KEGG" id="mpp:MICPUCDRAFT_12743"/>
<keyword evidence="2" id="KW-0560">Oxidoreductase</keyword>
<comment type="similarity">
    <text evidence="1">Belongs to the short-chain dehydrogenases/reductases (SDR) family.</text>
</comment>
<dbReference type="AlphaFoldDB" id="C1MHY5"/>
<dbReference type="PRINTS" id="PR00081">
    <property type="entry name" value="GDHRDH"/>
</dbReference>
<reference evidence="4 5" key="1">
    <citation type="journal article" date="2009" name="Science">
        <title>Green evolution and dynamic adaptations revealed by genomes of the marine picoeukaryotes Micromonas.</title>
        <authorList>
            <person name="Worden A.Z."/>
            <person name="Lee J.H."/>
            <person name="Mock T."/>
            <person name="Rouze P."/>
            <person name="Simmons M.P."/>
            <person name="Aerts A.L."/>
            <person name="Allen A.E."/>
            <person name="Cuvelier M.L."/>
            <person name="Derelle E."/>
            <person name="Everett M.V."/>
            <person name="Foulon E."/>
            <person name="Grimwood J."/>
            <person name="Gundlach H."/>
            <person name="Henrissat B."/>
            <person name="Napoli C."/>
            <person name="McDonald S.M."/>
            <person name="Parker M.S."/>
            <person name="Rombauts S."/>
            <person name="Salamov A."/>
            <person name="Von Dassow P."/>
            <person name="Badger J.H."/>
            <person name="Coutinho P.M."/>
            <person name="Demir E."/>
            <person name="Dubchak I."/>
            <person name="Gentemann C."/>
            <person name="Eikrem W."/>
            <person name="Gready J.E."/>
            <person name="John U."/>
            <person name="Lanier W."/>
            <person name="Lindquist E.A."/>
            <person name="Lucas S."/>
            <person name="Mayer K.F."/>
            <person name="Moreau H."/>
            <person name="Not F."/>
            <person name="Otillar R."/>
            <person name="Panaud O."/>
            <person name="Pangilinan J."/>
            <person name="Paulsen I."/>
            <person name="Piegu B."/>
            <person name="Poliakov A."/>
            <person name="Robbens S."/>
            <person name="Schmutz J."/>
            <person name="Toulza E."/>
            <person name="Wyss T."/>
            <person name="Zelensky A."/>
            <person name="Zhou K."/>
            <person name="Armbrust E.V."/>
            <person name="Bhattacharya D."/>
            <person name="Goodenough U.W."/>
            <person name="Van de Peer Y."/>
            <person name="Grigoriev I.V."/>
        </authorList>
    </citation>
    <scope>NUCLEOTIDE SEQUENCE [LARGE SCALE GENOMIC DNA]</scope>
    <source>
        <strain evidence="4 5">CCMP1545</strain>
    </source>
</reference>
<proteinExistence type="inferred from homology"/>
<protein>
    <submittedName>
        <fullName evidence="4">Predicted protein</fullName>
    </submittedName>
</protein>
<dbReference type="STRING" id="564608.C1MHY5"/>
<keyword evidence="5" id="KW-1185">Reference proteome</keyword>
<feature type="compositionally biased region" description="Low complexity" evidence="3">
    <location>
        <begin position="16"/>
        <end position="40"/>
    </location>
</feature>
<name>C1MHY5_MICPC</name>
<dbReference type="OMA" id="WGRCGIE"/>
<dbReference type="Proteomes" id="UP000001876">
    <property type="component" value="Unassembled WGS sequence"/>
</dbReference>
<dbReference type="InterPro" id="IPR036291">
    <property type="entry name" value="NAD(P)-bd_dom_sf"/>
</dbReference>
<evidence type="ECO:0000256" key="2">
    <source>
        <dbReference type="ARBA" id="ARBA00023002"/>
    </source>
</evidence>
<sequence>MAGSVAAAARSLTRASVPRPSRRLTTSSASAESSSDAGRAFGTTKRQKIALVTGSTDGIGLHTASLLAASGHGVIVHGRSSERVDAACERVNAVAGDSGGGVVGSYVRDFDSLQDARDLAAEVLERHASLDLLDNNAGVFEPKRHVTADGHERTFQVNVLTPYLLTGLLLPRLVETAAASGASGGGGGGGAADVRILNVASISQTSKIDFDNLECEKSFSNHASYCHSKTMMKLFSFEMYERVAAAAAKGGEPSPLRDVAVLACDPGTVNTKMLLAGWGPCGIETFEANDQFELLTRERFGNASVPESERGGYYVNRTLRETPGGVELEDRKRLWEILERETGVTYPLL</sequence>
<dbReference type="Gene3D" id="3.40.50.720">
    <property type="entry name" value="NAD(P)-binding Rossmann-like Domain"/>
    <property type="match status" value="1"/>
</dbReference>
<feature type="region of interest" description="Disordered" evidence="3">
    <location>
        <begin position="1"/>
        <end position="41"/>
    </location>
</feature>
<evidence type="ECO:0000313" key="5">
    <source>
        <dbReference type="Proteomes" id="UP000001876"/>
    </source>
</evidence>
<dbReference type="Pfam" id="PF00106">
    <property type="entry name" value="adh_short"/>
    <property type="match status" value="1"/>
</dbReference>
<dbReference type="SUPFAM" id="SSF51735">
    <property type="entry name" value="NAD(P)-binding Rossmann-fold domains"/>
    <property type="match status" value="1"/>
</dbReference>
<dbReference type="InterPro" id="IPR002347">
    <property type="entry name" value="SDR_fam"/>
</dbReference>
<dbReference type="eggNOG" id="KOG1208">
    <property type="taxonomic scope" value="Eukaryota"/>
</dbReference>
<dbReference type="GO" id="GO:0016491">
    <property type="term" value="F:oxidoreductase activity"/>
    <property type="evidence" value="ECO:0007669"/>
    <property type="project" value="UniProtKB-KW"/>
</dbReference>
<dbReference type="RefSeq" id="XP_003055571.1">
    <property type="nucleotide sequence ID" value="XM_003055525.1"/>
</dbReference>